<reference evidence="1" key="1">
    <citation type="submission" date="2021-06" db="EMBL/GenBank/DDBJ databases">
        <authorList>
            <person name="Hodson N. C."/>
            <person name="Mongue J. A."/>
            <person name="Jaron S. K."/>
        </authorList>
    </citation>
    <scope>NUCLEOTIDE SEQUENCE</scope>
</reference>
<evidence type="ECO:0000313" key="2">
    <source>
        <dbReference type="Proteomes" id="UP000708208"/>
    </source>
</evidence>
<dbReference type="AlphaFoldDB" id="A0A8J2KC35"/>
<gene>
    <name evidence="1" type="ORF">AFUS01_LOCUS25630</name>
</gene>
<proteinExistence type="predicted"/>
<accession>A0A8J2KC35</accession>
<sequence>MILNLQIDITDVRQHGCYKDNNCKPEQFFQITLFLLGRFPIADKSSNICSTSRTFMMTSPNSDFFDHTM</sequence>
<name>A0A8J2KC35_9HEXA</name>
<dbReference type="EMBL" id="CAJVCH010331855">
    <property type="protein sequence ID" value="CAG7787111.1"/>
    <property type="molecule type" value="Genomic_DNA"/>
</dbReference>
<protein>
    <submittedName>
        <fullName evidence="1">Uncharacterized protein</fullName>
    </submittedName>
</protein>
<comment type="caution">
    <text evidence="1">The sequence shown here is derived from an EMBL/GenBank/DDBJ whole genome shotgun (WGS) entry which is preliminary data.</text>
</comment>
<dbReference type="Proteomes" id="UP000708208">
    <property type="component" value="Unassembled WGS sequence"/>
</dbReference>
<evidence type="ECO:0000313" key="1">
    <source>
        <dbReference type="EMBL" id="CAG7787111.1"/>
    </source>
</evidence>
<keyword evidence="2" id="KW-1185">Reference proteome</keyword>
<organism evidence="1 2">
    <name type="scientific">Allacma fusca</name>
    <dbReference type="NCBI Taxonomy" id="39272"/>
    <lineage>
        <taxon>Eukaryota</taxon>
        <taxon>Metazoa</taxon>
        <taxon>Ecdysozoa</taxon>
        <taxon>Arthropoda</taxon>
        <taxon>Hexapoda</taxon>
        <taxon>Collembola</taxon>
        <taxon>Symphypleona</taxon>
        <taxon>Sminthuridae</taxon>
        <taxon>Allacma</taxon>
    </lineage>
</organism>